<protein>
    <submittedName>
        <fullName evidence="3">S41 family peptidase</fullName>
        <ecNumber evidence="3">3.4.-.-</ecNumber>
    </submittedName>
</protein>
<feature type="domain" description="Tail specific protease" evidence="2">
    <location>
        <begin position="125"/>
        <end position="315"/>
    </location>
</feature>
<reference evidence="4" key="1">
    <citation type="journal article" date="2019" name="Int. J. Syst. Evol. Microbiol.">
        <title>The Global Catalogue of Microorganisms (GCM) 10K type strain sequencing project: providing services to taxonomists for standard genome sequencing and annotation.</title>
        <authorList>
            <consortium name="The Broad Institute Genomics Platform"/>
            <consortium name="The Broad Institute Genome Sequencing Center for Infectious Disease"/>
            <person name="Wu L."/>
            <person name="Ma J."/>
        </authorList>
    </citation>
    <scope>NUCLEOTIDE SEQUENCE [LARGE SCALE GENOMIC DNA]</scope>
    <source>
        <strain evidence="4">CGMCC 1.12989</strain>
    </source>
</reference>
<dbReference type="GO" id="GO:0016787">
    <property type="term" value="F:hydrolase activity"/>
    <property type="evidence" value="ECO:0007669"/>
    <property type="project" value="UniProtKB-KW"/>
</dbReference>
<keyword evidence="1" id="KW-0732">Signal</keyword>
<dbReference type="Gene3D" id="3.90.226.10">
    <property type="entry name" value="2-enoyl-CoA Hydratase, Chain A, domain 1"/>
    <property type="match status" value="1"/>
</dbReference>
<dbReference type="PANTHER" id="PTHR11261">
    <property type="entry name" value="INTERPHOTORECEPTOR RETINOID-BINDING PROTEIN"/>
    <property type="match status" value="1"/>
</dbReference>
<feature type="chain" id="PRO_5047303411" evidence="1">
    <location>
        <begin position="23"/>
        <end position="445"/>
    </location>
</feature>
<dbReference type="CDD" id="cd07563">
    <property type="entry name" value="Peptidase_S41_IRBP"/>
    <property type="match status" value="1"/>
</dbReference>
<dbReference type="InterPro" id="IPR005151">
    <property type="entry name" value="Tail-specific_protease"/>
</dbReference>
<evidence type="ECO:0000259" key="2">
    <source>
        <dbReference type="SMART" id="SM00245"/>
    </source>
</evidence>
<dbReference type="EMBL" id="JBHSDR010000003">
    <property type="protein sequence ID" value="MFC4293593.1"/>
    <property type="molecule type" value="Genomic_DNA"/>
</dbReference>
<sequence length="445" mass="46152">MRTPFLLPLAAMMFSAAMPASAAPKAPAASAATAVPAEVVVAAARKEVLARYVLPETATKLDAALAAAGAAHAFDSLQGEALANKVNDVMRTVTKDAHLSMTYAPEMAAALAGRPLSDDEDGELPPEFIRQITRDNGGVAKLEVLPGNIRYLDYRGFEWGAPAATEAIANAMAFLRGGDAVIIDLRANGGGSPDAVAAMASYFLPPATKLMRFEMRSDAGQATATHAPPFSLAGKPVYVLTSKRTFSAAEEFASHVSAFGFGTLVGENTGGGGFRNTILPLPGGHVMSISVGRAVHALTGRDWEAVGVAPKIAVPADQALIRARSEAMAAIVAAAPASERPAAERILAYYRALAAPIDSGRQLADYEGRYGERTIARDAAGNLTTRRGDNPPTRLVAIGPDTFVPENTPTQRISFVADGSAIVALDADGPGGQPQRAARAALALK</sequence>
<evidence type="ECO:0000313" key="4">
    <source>
        <dbReference type="Proteomes" id="UP001595828"/>
    </source>
</evidence>
<feature type="signal peptide" evidence="1">
    <location>
        <begin position="1"/>
        <end position="22"/>
    </location>
</feature>
<comment type="caution">
    <text evidence="3">The sequence shown here is derived from an EMBL/GenBank/DDBJ whole genome shotgun (WGS) entry which is preliminary data.</text>
</comment>
<evidence type="ECO:0000313" key="3">
    <source>
        <dbReference type="EMBL" id="MFC4293593.1"/>
    </source>
</evidence>
<keyword evidence="3" id="KW-0378">Hydrolase</keyword>
<keyword evidence="4" id="KW-1185">Reference proteome</keyword>
<dbReference type="RefSeq" id="WP_379537085.1">
    <property type="nucleotide sequence ID" value="NZ_JBHSDR010000003.1"/>
</dbReference>
<gene>
    <name evidence="3" type="ORF">ACFO0A_00820</name>
</gene>
<name>A0ABV8RJM6_9SPHN</name>
<organism evidence="3 4">
    <name type="scientific">Novosphingobium tardum</name>
    <dbReference type="NCBI Taxonomy" id="1538021"/>
    <lineage>
        <taxon>Bacteria</taxon>
        <taxon>Pseudomonadati</taxon>
        <taxon>Pseudomonadota</taxon>
        <taxon>Alphaproteobacteria</taxon>
        <taxon>Sphingomonadales</taxon>
        <taxon>Sphingomonadaceae</taxon>
        <taxon>Novosphingobium</taxon>
    </lineage>
</organism>
<proteinExistence type="predicted"/>
<evidence type="ECO:0000256" key="1">
    <source>
        <dbReference type="SAM" id="SignalP"/>
    </source>
</evidence>
<dbReference type="Gene3D" id="3.30.750.44">
    <property type="match status" value="1"/>
</dbReference>
<dbReference type="PANTHER" id="PTHR11261:SF3">
    <property type="entry name" value="RETINOL-BINDING PROTEIN 3"/>
    <property type="match status" value="1"/>
</dbReference>
<dbReference type="SUPFAM" id="SSF52096">
    <property type="entry name" value="ClpP/crotonase"/>
    <property type="match status" value="1"/>
</dbReference>
<dbReference type="SMART" id="SM00245">
    <property type="entry name" value="TSPc"/>
    <property type="match status" value="1"/>
</dbReference>
<dbReference type="Pfam" id="PF03572">
    <property type="entry name" value="Peptidase_S41"/>
    <property type="match status" value="1"/>
</dbReference>
<dbReference type="Proteomes" id="UP001595828">
    <property type="component" value="Unassembled WGS sequence"/>
</dbReference>
<dbReference type="InterPro" id="IPR029045">
    <property type="entry name" value="ClpP/crotonase-like_dom_sf"/>
</dbReference>
<dbReference type="EC" id="3.4.-.-" evidence="3"/>
<accession>A0ABV8RJM6</accession>